<dbReference type="InterPro" id="IPR015897">
    <property type="entry name" value="CHK_kinase-like"/>
</dbReference>
<keyword evidence="2 5" id="KW-0863">Zinc-finger</keyword>
<dbReference type="InterPro" id="IPR004119">
    <property type="entry name" value="EcKL"/>
</dbReference>
<dbReference type="PROSITE" id="PS50950">
    <property type="entry name" value="ZF_THAP"/>
    <property type="match status" value="1"/>
</dbReference>
<name>A0A4C1WXF9_EUMVA</name>
<dbReference type="PANTHER" id="PTHR11012:SF57">
    <property type="entry name" value="LD10016P"/>
    <property type="match status" value="1"/>
</dbReference>
<protein>
    <recommendedName>
        <fullName evidence="6">THAP-type domain-containing protein</fullName>
    </recommendedName>
</protein>
<dbReference type="Pfam" id="PF02958">
    <property type="entry name" value="EcKL"/>
    <property type="match status" value="1"/>
</dbReference>
<reference evidence="7 8" key="1">
    <citation type="journal article" date="2019" name="Commun. Biol.">
        <title>The bagworm genome reveals a unique fibroin gene that provides high tensile strength.</title>
        <authorList>
            <person name="Kono N."/>
            <person name="Nakamura H."/>
            <person name="Ohtoshi R."/>
            <person name="Tomita M."/>
            <person name="Numata K."/>
            <person name="Arakawa K."/>
        </authorList>
    </citation>
    <scope>NUCLEOTIDE SEQUENCE [LARGE SCALE GENOMIC DNA]</scope>
</reference>
<dbReference type="PANTHER" id="PTHR11012">
    <property type="entry name" value="PROTEIN KINASE-LIKE DOMAIN-CONTAINING"/>
    <property type="match status" value="1"/>
</dbReference>
<proteinExistence type="predicted"/>
<evidence type="ECO:0000256" key="4">
    <source>
        <dbReference type="ARBA" id="ARBA00023125"/>
    </source>
</evidence>
<dbReference type="STRING" id="151549.A0A4C1WXF9"/>
<evidence type="ECO:0000256" key="3">
    <source>
        <dbReference type="ARBA" id="ARBA00022833"/>
    </source>
</evidence>
<feature type="domain" description="THAP-type" evidence="6">
    <location>
        <begin position="155"/>
        <end position="235"/>
    </location>
</feature>
<evidence type="ECO:0000259" key="6">
    <source>
        <dbReference type="PROSITE" id="PS50950"/>
    </source>
</evidence>
<dbReference type="GO" id="GO:0003677">
    <property type="term" value="F:DNA binding"/>
    <property type="evidence" value="ECO:0007669"/>
    <property type="project" value="UniProtKB-UniRule"/>
</dbReference>
<gene>
    <name evidence="7" type="ORF">EVAR_90038_1</name>
</gene>
<evidence type="ECO:0000313" key="7">
    <source>
        <dbReference type="EMBL" id="GBP54754.1"/>
    </source>
</evidence>
<dbReference type="EMBL" id="BGZK01000654">
    <property type="protein sequence ID" value="GBP54754.1"/>
    <property type="molecule type" value="Genomic_DNA"/>
</dbReference>
<keyword evidence="4 5" id="KW-0238">DNA-binding</keyword>
<dbReference type="Proteomes" id="UP000299102">
    <property type="component" value="Unassembled WGS sequence"/>
</dbReference>
<comment type="caution">
    <text evidence="7">The sequence shown here is derived from an EMBL/GenBank/DDBJ whole genome shotgun (WGS) entry which is preliminary data.</text>
</comment>
<keyword evidence="1" id="KW-0479">Metal-binding</keyword>
<dbReference type="SUPFAM" id="SSF57716">
    <property type="entry name" value="Glucocorticoid receptor-like (DNA-binding domain)"/>
    <property type="match status" value="1"/>
</dbReference>
<evidence type="ECO:0000256" key="5">
    <source>
        <dbReference type="PROSITE-ProRule" id="PRU00309"/>
    </source>
</evidence>
<dbReference type="OrthoDB" id="5396515at2759"/>
<evidence type="ECO:0000256" key="1">
    <source>
        <dbReference type="ARBA" id="ARBA00022723"/>
    </source>
</evidence>
<keyword evidence="8" id="KW-1185">Reference proteome</keyword>
<dbReference type="InterPro" id="IPR011009">
    <property type="entry name" value="Kinase-like_dom_sf"/>
</dbReference>
<accession>A0A4C1WXF9</accession>
<dbReference type="Pfam" id="PF05485">
    <property type="entry name" value="THAP"/>
    <property type="match status" value="1"/>
</dbReference>
<dbReference type="GO" id="GO:0008270">
    <property type="term" value="F:zinc ion binding"/>
    <property type="evidence" value="ECO:0007669"/>
    <property type="project" value="UniProtKB-KW"/>
</dbReference>
<sequence length="597" mass="70329">MWWMRERVEGERIRLMEKGVNHRNSRSLHEIQPRRFFTFTFTFCENELSEELDKSLQEQVLQREVLEDEVAARRMACEYRTHRWERFKKMIEENFKALTHISPELTNDNLSKALSDWFKNDLEFTHWEGVYLRGGLIVTKSGSGDGILEKLRGTLKYYWHVVTNCKSSSVKTPGKLFIKVPNDIEMRTVWLELARRDPKSFSTKSDLYLCEDHFNYVGDTGKGDSYMSDVIRIKIYGKDKEGGTRHVRVIMKSIPKSMSCRLTCRNDEFFRNEINFYKHVLPALLEFQATKQVTDPFDNYPKVFMSHSDGESDFICLEDVSIYDFGSATRQVGIDLMHCKYILKTFAKFHALSFAMRDQEPEKFWEIKMKIFEIYYHERLWGWYRKFWKVLCDIGVDAVEKEYPNTKYVDKVKEFATPETYFKAVDAVNRTFDSGVISHGDSWTNNFLFKYQNGGPVDAKMIDFQLARCGSPVLDLSFFFYACTDQKLRLEHYDEMLDYYYSVLAKQISEMGSDPSKVYSKDTFLFEVKKYSFFGLVFSFESTPVIVLAPEDAFDMKMPGERKLNIVEIWPLKPFKTKEGRLREANNVVHCVDRGYI</sequence>
<dbReference type="SMART" id="SM00587">
    <property type="entry name" value="CHK"/>
    <property type="match status" value="1"/>
</dbReference>
<evidence type="ECO:0000313" key="8">
    <source>
        <dbReference type="Proteomes" id="UP000299102"/>
    </source>
</evidence>
<dbReference type="InterPro" id="IPR006612">
    <property type="entry name" value="THAP_Znf"/>
</dbReference>
<keyword evidence="3" id="KW-0862">Zinc</keyword>
<dbReference type="SUPFAM" id="SSF56112">
    <property type="entry name" value="Protein kinase-like (PK-like)"/>
    <property type="match status" value="1"/>
</dbReference>
<dbReference type="Gene3D" id="3.90.1200.10">
    <property type="match status" value="1"/>
</dbReference>
<organism evidence="7 8">
    <name type="scientific">Eumeta variegata</name>
    <name type="common">Bagworm moth</name>
    <name type="synonym">Eumeta japonica</name>
    <dbReference type="NCBI Taxonomy" id="151549"/>
    <lineage>
        <taxon>Eukaryota</taxon>
        <taxon>Metazoa</taxon>
        <taxon>Ecdysozoa</taxon>
        <taxon>Arthropoda</taxon>
        <taxon>Hexapoda</taxon>
        <taxon>Insecta</taxon>
        <taxon>Pterygota</taxon>
        <taxon>Neoptera</taxon>
        <taxon>Endopterygota</taxon>
        <taxon>Lepidoptera</taxon>
        <taxon>Glossata</taxon>
        <taxon>Ditrysia</taxon>
        <taxon>Tineoidea</taxon>
        <taxon>Psychidae</taxon>
        <taxon>Oiketicinae</taxon>
        <taxon>Eumeta</taxon>
    </lineage>
</organism>
<dbReference type="AlphaFoldDB" id="A0A4C1WXF9"/>
<evidence type="ECO:0000256" key="2">
    <source>
        <dbReference type="ARBA" id="ARBA00022771"/>
    </source>
</evidence>